<dbReference type="Gene3D" id="1.10.8.10">
    <property type="entry name" value="DNA helicase RuvA subunit, C-terminal domain"/>
    <property type="match status" value="1"/>
</dbReference>
<name>A0A7E6DXJ5_9CHIR</name>
<evidence type="ECO:0000313" key="3">
    <source>
        <dbReference type="Proteomes" id="UP000504628"/>
    </source>
</evidence>
<dbReference type="RefSeq" id="XP_035883460.1">
    <property type="nucleotide sequence ID" value="XM_036027567.1"/>
</dbReference>
<evidence type="ECO:0000256" key="1">
    <source>
        <dbReference type="SAM" id="MobiDB-lite"/>
    </source>
</evidence>
<feature type="region of interest" description="Disordered" evidence="1">
    <location>
        <begin position="52"/>
        <end position="95"/>
    </location>
</feature>
<dbReference type="AlphaFoldDB" id="A0A7E6DXJ5"/>
<dbReference type="GeneID" id="114498788"/>
<keyword evidence="3" id="KW-1185">Reference proteome</keyword>
<dbReference type="OrthoDB" id="1920064at2759"/>
<gene>
    <name evidence="5" type="primary">LOC114498788</name>
    <name evidence="2" type="ORF">HJG60_011262</name>
</gene>
<dbReference type="InterPro" id="IPR044541">
    <property type="entry name" value="FAF1_UBA"/>
</dbReference>
<dbReference type="Proteomes" id="UP000664940">
    <property type="component" value="Unassembled WGS sequence"/>
</dbReference>
<feature type="compositionally biased region" description="Low complexity" evidence="1">
    <location>
        <begin position="68"/>
        <end position="92"/>
    </location>
</feature>
<proteinExistence type="predicted"/>
<dbReference type="EMBL" id="JABVXQ010000006">
    <property type="protein sequence ID" value="KAF6104277.1"/>
    <property type="molecule type" value="Genomic_DNA"/>
</dbReference>
<organism evidence="3 5">
    <name type="scientific">Phyllostomus discolor</name>
    <name type="common">pale spear-nosed bat</name>
    <dbReference type="NCBI Taxonomy" id="89673"/>
    <lineage>
        <taxon>Eukaryota</taxon>
        <taxon>Metazoa</taxon>
        <taxon>Chordata</taxon>
        <taxon>Craniata</taxon>
        <taxon>Vertebrata</taxon>
        <taxon>Euteleostomi</taxon>
        <taxon>Mammalia</taxon>
        <taxon>Eutheria</taxon>
        <taxon>Laurasiatheria</taxon>
        <taxon>Chiroptera</taxon>
        <taxon>Yangochiroptera</taxon>
        <taxon>Phyllostomidae</taxon>
        <taxon>Phyllostominae</taxon>
        <taxon>Phyllostomus</taxon>
    </lineage>
</organism>
<accession>A0A7E6DXJ5</accession>
<dbReference type="Pfam" id="PF14555">
    <property type="entry name" value="UBA_4"/>
    <property type="match status" value="1"/>
</dbReference>
<dbReference type="Proteomes" id="UP000504628">
    <property type="component" value="Chromosome 6"/>
</dbReference>
<evidence type="ECO:0000313" key="2">
    <source>
        <dbReference type="EMBL" id="KAF6104277.1"/>
    </source>
</evidence>
<dbReference type="CDD" id="cd14413">
    <property type="entry name" value="UBA_FAF1"/>
    <property type="match status" value="1"/>
</dbReference>
<evidence type="ECO:0000313" key="4">
    <source>
        <dbReference type="Proteomes" id="UP000664940"/>
    </source>
</evidence>
<reference evidence="5" key="2">
    <citation type="submission" date="2025-04" db="UniProtKB">
        <authorList>
            <consortium name="RefSeq"/>
        </authorList>
    </citation>
    <scope>IDENTIFICATION</scope>
    <source>
        <tissue evidence="5">Muscle</tissue>
    </source>
</reference>
<evidence type="ECO:0000313" key="5">
    <source>
        <dbReference type="RefSeq" id="XP_035883460.1"/>
    </source>
</evidence>
<reference evidence="2 4" key="1">
    <citation type="journal article" date="2020" name="Nature">
        <title>Six reference-quality genomes reveal evolution of bat adaptations.</title>
        <authorList>
            <person name="Jebb D."/>
            <person name="Huang Z."/>
            <person name="Pippel M."/>
            <person name="Hughes G.M."/>
            <person name="Lavrichenko K."/>
            <person name="Devanna P."/>
            <person name="Winkler S."/>
            <person name="Jermiin L.S."/>
            <person name="Skirmuntt E.C."/>
            <person name="Katzourakis A."/>
            <person name="Burkitt-Gray L."/>
            <person name="Ray D.A."/>
            <person name="Sullivan K.A.M."/>
            <person name="Roscito J.G."/>
            <person name="Kirilenko B.M."/>
            <person name="Davalos L.M."/>
            <person name="Corthals A.P."/>
            <person name="Power M.L."/>
            <person name="Jones G."/>
            <person name="Ransome R.D."/>
            <person name="Dechmann D.K.N."/>
            <person name="Locatelli A.G."/>
            <person name="Puechmaille S.J."/>
            <person name="Fedrigo O."/>
            <person name="Jarvis E.D."/>
            <person name="Hiller M."/>
            <person name="Vernes S.C."/>
            <person name="Myers E.W."/>
            <person name="Teeling E.C."/>
        </authorList>
    </citation>
    <scope>NUCLEOTIDE SEQUENCE [LARGE SCALE GENOMIC DNA]</scope>
    <source>
        <strain evidence="2">Bat1K_MPI-CBG_1</strain>
    </source>
</reference>
<sequence>MASNKDQEMILADFQACTGIENIDEAIMLFEQNNWDSVAAITSVISQENGIPQSNYGGEAIPGPVFDSASQPAAVPAPSSSSASQPTVPSSQIVERQPQMLDFRVEYRDRNAVVLEDSYTVRKIKFILENEL</sequence>
<dbReference type="KEGG" id="pdic:114498788"/>
<protein>
    <submittedName>
        <fullName evidence="5">FAS-associated factor 1-like</fullName>
    </submittedName>
</protein>